<reference evidence="9" key="1">
    <citation type="journal article" date="2022" name="Cell">
        <title>Design, construction, and in vivo augmentation of a complex gut microbiome.</title>
        <authorList>
            <person name="Cheng A.G."/>
            <person name="Ho P.Y."/>
            <person name="Aranda-Diaz A."/>
            <person name="Jain S."/>
            <person name="Yu F.B."/>
            <person name="Meng X."/>
            <person name="Wang M."/>
            <person name="Iakiviak M."/>
            <person name="Nagashima K."/>
            <person name="Zhao A."/>
            <person name="Murugkar P."/>
            <person name="Patil A."/>
            <person name="Atabakhsh K."/>
            <person name="Weakley A."/>
            <person name="Yan J."/>
            <person name="Brumbaugh A.R."/>
            <person name="Higginbottom S."/>
            <person name="Dimas A."/>
            <person name="Shiver A.L."/>
            <person name="Deutschbauer A."/>
            <person name="Neff N."/>
            <person name="Sonnenburg J.L."/>
            <person name="Huang K.C."/>
            <person name="Fischbach M.A."/>
        </authorList>
    </citation>
    <scope>NUCLEOTIDE SEQUENCE</scope>
    <source>
        <strain evidence="9">AP11</strain>
    </source>
</reference>
<accession>A0ABY5UYN8</accession>
<comment type="pathway">
    <text evidence="1 7">Metabolic intermediate biosynthesis; chorismate biosynthesis; chorismate from D-erythrose 4-phosphate and phosphoenolpyruvate: step 6/7.</text>
</comment>
<keyword evidence="5 7" id="KW-0057">Aromatic amino acid biosynthesis</keyword>
<dbReference type="HAMAP" id="MF_00210">
    <property type="entry name" value="EPSP_synth"/>
    <property type="match status" value="1"/>
</dbReference>
<feature type="binding site" evidence="7">
    <location>
        <position position="163"/>
    </location>
    <ligand>
        <name>3-phosphoshikimate</name>
        <dbReference type="ChEBI" id="CHEBI:145989"/>
    </ligand>
</feature>
<evidence type="ECO:0000256" key="4">
    <source>
        <dbReference type="ARBA" id="ARBA00022679"/>
    </source>
</evidence>
<dbReference type="GO" id="GO:0003866">
    <property type="term" value="F:3-phosphoshikimate 1-carboxyvinyltransferase activity"/>
    <property type="evidence" value="ECO:0007669"/>
    <property type="project" value="UniProtKB-EC"/>
</dbReference>
<comment type="caution">
    <text evidence="7">Lacks conserved residue(s) required for the propagation of feature annotation.</text>
</comment>
<feature type="binding site" evidence="7">
    <location>
        <position position="90"/>
    </location>
    <ligand>
        <name>phosphoenolpyruvate</name>
        <dbReference type="ChEBI" id="CHEBI:58702"/>
    </ligand>
</feature>
<dbReference type="Pfam" id="PF00275">
    <property type="entry name" value="EPSP_synthase"/>
    <property type="match status" value="1"/>
</dbReference>
<evidence type="ECO:0000259" key="8">
    <source>
        <dbReference type="Pfam" id="PF00275"/>
    </source>
</evidence>
<feature type="binding site" evidence="7">
    <location>
        <position position="161"/>
    </location>
    <ligand>
        <name>3-phosphoshikimate</name>
        <dbReference type="ChEBI" id="CHEBI:145989"/>
    </ligand>
</feature>
<keyword evidence="3 7" id="KW-0028">Amino-acid biosynthesis</keyword>
<evidence type="ECO:0000256" key="3">
    <source>
        <dbReference type="ARBA" id="ARBA00022605"/>
    </source>
</evidence>
<feature type="binding site" evidence="7">
    <location>
        <position position="375"/>
    </location>
    <ligand>
        <name>phosphoenolpyruvate</name>
        <dbReference type="ChEBI" id="CHEBI:58702"/>
    </ligand>
</feature>
<gene>
    <name evidence="7 9" type="primary">aroA</name>
    <name evidence="9" type="ORF">NQ491_10645</name>
</gene>
<feature type="binding site" evidence="7">
    <location>
        <position position="302"/>
    </location>
    <ligand>
        <name>3-phosphoshikimate</name>
        <dbReference type="ChEBI" id="CHEBI:145989"/>
    </ligand>
</feature>
<protein>
    <recommendedName>
        <fullName evidence="7">3-phosphoshikimate 1-carboxyvinyltransferase</fullName>
        <ecNumber evidence="7">2.5.1.19</ecNumber>
    </recommendedName>
    <alternativeName>
        <fullName evidence="7">5-enolpyruvylshikimate-3-phosphate synthase</fullName>
        <shortName evidence="7">EPSP synthase</shortName>
        <shortName evidence="7">EPSPS</shortName>
    </alternativeName>
</protein>
<evidence type="ECO:0000256" key="1">
    <source>
        <dbReference type="ARBA" id="ARBA00004811"/>
    </source>
</evidence>
<evidence type="ECO:0000256" key="7">
    <source>
        <dbReference type="HAMAP-Rule" id="MF_00210"/>
    </source>
</evidence>
<dbReference type="Gene3D" id="3.65.10.10">
    <property type="entry name" value="Enolpyruvate transferase domain"/>
    <property type="match status" value="2"/>
</dbReference>
<feature type="binding site" evidence="7">
    <location>
        <position position="329"/>
    </location>
    <ligand>
        <name>3-phosphoshikimate</name>
        <dbReference type="ChEBI" id="CHEBI:145989"/>
    </ligand>
</feature>
<dbReference type="CDD" id="cd01556">
    <property type="entry name" value="EPSP_synthase"/>
    <property type="match status" value="1"/>
</dbReference>
<dbReference type="InterPro" id="IPR006264">
    <property type="entry name" value="EPSP_synthase"/>
</dbReference>
<feature type="active site" description="Proton acceptor" evidence="7">
    <location>
        <position position="302"/>
    </location>
</feature>
<dbReference type="EC" id="2.5.1.19" evidence="7"/>
<proteinExistence type="inferred from homology"/>
<feature type="binding site" evidence="7">
    <location>
        <position position="188"/>
    </location>
    <ligand>
        <name>3-phosphoshikimate</name>
        <dbReference type="ChEBI" id="CHEBI:145989"/>
    </ligand>
</feature>
<feature type="binding site" evidence="7">
    <location>
        <position position="20"/>
    </location>
    <ligand>
        <name>phosphoenolpyruvate</name>
        <dbReference type="ChEBI" id="CHEBI:58702"/>
    </ligand>
</feature>
<feature type="binding site" evidence="7">
    <location>
        <position position="25"/>
    </location>
    <ligand>
        <name>3-phosphoshikimate</name>
        <dbReference type="ChEBI" id="CHEBI:145989"/>
    </ligand>
</feature>
<evidence type="ECO:0000256" key="6">
    <source>
        <dbReference type="ARBA" id="ARBA00044633"/>
    </source>
</evidence>
<comment type="subcellular location">
    <subcellularLocation>
        <location evidence="7">Cytoplasm</location>
    </subcellularLocation>
</comment>
<keyword evidence="10" id="KW-1185">Reference proteome</keyword>
<evidence type="ECO:0000313" key="10">
    <source>
        <dbReference type="Proteomes" id="UP001059295"/>
    </source>
</evidence>
<dbReference type="InterPro" id="IPR001986">
    <property type="entry name" value="Enolpyruvate_Tfrase_dom"/>
</dbReference>
<dbReference type="GeneID" id="82892197"/>
<feature type="domain" description="Enolpyruvate transferase" evidence="8">
    <location>
        <begin position="8"/>
        <end position="411"/>
    </location>
</feature>
<feature type="binding site" evidence="7">
    <location>
        <position position="402"/>
    </location>
    <ligand>
        <name>phosphoenolpyruvate</name>
        <dbReference type="ChEBI" id="CHEBI:58702"/>
    </ligand>
</feature>
<organism evidence="9 10">
    <name type="scientific">Alistipes ihumii AP11</name>
    <dbReference type="NCBI Taxonomy" id="1211813"/>
    <lineage>
        <taxon>Bacteria</taxon>
        <taxon>Pseudomonadati</taxon>
        <taxon>Bacteroidota</taxon>
        <taxon>Bacteroidia</taxon>
        <taxon>Bacteroidales</taxon>
        <taxon>Rikenellaceae</taxon>
        <taxon>Alistipes</taxon>
    </lineage>
</organism>
<comment type="similarity">
    <text evidence="2 7">Belongs to the EPSP synthase family.</text>
</comment>
<dbReference type="EMBL" id="CP102294">
    <property type="protein sequence ID" value="UWN57087.1"/>
    <property type="molecule type" value="Genomic_DNA"/>
</dbReference>
<feature type="binding site" evidence="7">
    <location>
        <position position="20"/>
    </location>
    <ligand>
        <name>3-phosphoshikimate</name>
        <dbReference type="ChEBI" id="CHEBI:145989"/>
    </ligand>
</feature>
<comment type="subunit">
    <text evidence="7">Monomer.</text>
</comment>
<dbReference type="NCBIfam" id="TIGR01356">
    <property type="entry name" value="aroA"/>
    <property type="match status" value="1"/>
</dbReference>
<keyword evidence="7" id="KW-0963">Cytoplasm</keyword>
<evidence type="ECO:0000313" key="9">
    <source>
        <dbReference type="EMBL" id="UWN57087.1"/>
    </source>
</evidence>
<dbReference type="InterPro" id="IPR036968">
    <property type="entry name" value="Enolpyruvate_Tfrase_sf"/>
</dbReference>
<keyword evidence="4 7" id="KW-0808">Transferase</keyword>
<dbReference type="PIRSF" id="PIRSF000505">
    <property type="entry name" value="EPSPS"/>
    <property type="match status" value="1"/>
</dbReference>
<feature type="binding site" evidence="7">
    <location>
        <position position="163"/>
    </location>
    <ligand>
        <name>phosphoenolpyruvate</name>
        <dbReference type="ChEBI" id="CHEBI:58702"/>
    </ligand>
</feature>
<name>A0ABY5UYN8_9BACT</name>
<dbReference type="InterPro" id="IPR013792">
    <property type="entry name" value="RNA3'P_cycl/enolpyr_Trfase_a/b"/>
</dbReference>
<feature type="binding site" evidence="7">
    <location>
        <position position="118"/>
    </location>
    <ligand>
        <name>phosphoenolpyruvate</name>
        <dbReference type="ChEBI" id="CHEBI:58702"/>
    </ligand>
</feature>
<feature type="binding site" evidence="7">
    <location>
        <position position="21"/>
    </location>
    <ligand>
        <name>3-phosphoshikimate</name>
        <dbReference type="ChEBI" id="CHEBI:145989"/>
    </ligand>
</feature>
<dbReference type="Proteomes" id="UP001059295">
    <property type="component" value="Chromosome"/>
</dbReference>
<feature type="binding site" evidence="7">
    <location>
        <position position="162"/>
    </location>
    <ligand>
        <name>3-phosphoshikimate</name>
        <dbReference type="ChEBI" id="CHEBI:145989"/>
    </ligand>
</feature>
<comment type="function">
    <text evidence="7">Catalyzes the transfer of the enolpyruvyl moiety of phosphoenolpyruvate (PEP) to the 5-hydroxyl of shikimate-3-phosphate (S3P) to produce enolpyruvyl shikimate-3-phosphate and inorganic phosphate.</text>
</comment>
<dbReference type="SUPFAM" id="SSF55205">
    <property type="entry name" value="EPT/RTPC-like"/>
    <property type="match status" value="1"/>
</dbReference>
<comment type="catalytic activity">
    <reaction evidence="6">
        <text>3-phosphoshikimate + phosphoenolpyruvate = 5-O-(1-carboxyvinyl)-3-phosphoshikimate + phosphate</text>
        <dbReference type="Rhea" id="RHEA:21256"/>
        <dbReference type="ChEBI" id="CHEBI:43474"/>
        <dbReference type="ChEBI" id="CHEBI:57701"/>
        <dbReference type="ChEBI" id="CHEBI:58702"/>
        <dbReference type="ChEBI" id="CHEBI:145989"/>
        <dbReference type="EC" id="2.5.1.19"/>
    </reaction>
    <physiologicalReaction direction="left-to-right" evidence="6">
        <dbReference type="Rhea" id="RHEA:21257"/>
    </physiologicalReaction>
</comment>
<sequence length="428" mass="45492">MDKTIRRSRAEGSVTAPSSKSYAQRAVAAALLCEGTSTLTNMILCDDTRAALQVAADLGAEVEAGTDGTTYTVRGGLRPHAQAIHIGESGLAARLFTPIAALCGERITITGRGSILRRPLAMMEKPLRTLGAKVTSEGGYLPIRIEGPLHGGAVSVDGSLSSQFITGLLMALPLAERDTTLTVHNLKSRPYIDMTLSLLGTFGIDVKHNEYRQFFIEGRQRYAPARYNVEGDWSGASCLLVAGATTGEVTVRNLNPVSLQADMAIVDALTRAGAQITTTTDSVTVRRSPLHAFEFDATHCPDLFPALAALAASCQGTSTLRGTRRLAHKESDRARTIADVLESMGIGVDLSTPDVMRVTGGEIRGAEVSSHNDHRIAMAAAVAALRCGQGSVTIRGAEAVAKSYPEFWDDLSGLLRPDEHGHNEKTTI</sequence>
<feature type="binding site" evidence="7">
    <location>
        <position position="333"/>
    </location>
    <ligand>
        <name>phosphoenolpyruvate</name>
        <dbReference type="ChEBI" id="CHEBI:58702"/>
    </ligand>
</feature>
<evidence type="ECO:0000256" key="2">
    <source>
        <dbReference type="ARBA" id="ARBA00009948"/>
    </source>
</evidence>
<dbReference type="PANTHER" id="PTHR21090">
    <property type="entry name" value="AROM/DEHYDROQUINATE SYNTHASE"/>
    <property type="match status" value="1"/>
</dbReference>
<dbReference type="RefSeq" id="WP_019245566.1">
    <property type="nucleotide sequence ID" value="NZ_CAPH01000009.1"/>
</dbReference>
<evidence type="ECO:0000256" key="5">
    <source>
        <dbReference type="ARBA" id="ARBA00023141"/>
    </source>
</evidence>
<dbReference type="PANTHER" id="PTHR21090:SF5">
    <property type="entry name" value="PENTAFUNCTIONAL AROM POLYPEPTIDE"/>
    <property type="match status" value="1"/>
</dbReference>